<dbReference type="InterPro" id="IPR011206">
    <property type="entry name" value="Citrate_lyase_beta/mcl1/mcl2"/>
</dbReference>
<gene>
    <name evidence="8" type="ORF">DBW71_03445</name>
</gene>
<dbReference type="GO" id="GO:0006107">
    <property type="term" value="P:oxaloacetate metabolic process"/>
    <property type="evidence" value="ECO:0007669"/>
    <property type="project" value="TreeGrafter"/>
</dbReference>
<dbReference type="PANTHER" id="PTHR32308:SF0">
    <property type="entry name" value="HPCH_HPAI ALDOLASE_CITRATE LYASE DOMAIN-CONTAINING PROTEIN"/>
    <property type="match status" value="1"/>
</dbReference>
<evidence type="ECO:0000256" key="1">
    <source>
        <dbReference type="ARBA" id="ARBA00001946"/>
    </source>
</evidence>
<dbReference type="AlphaFoldDB" id="A0A368DPG7"/>
<protein>
    <submittedName>
        <fullName evidence="8">CoA ester lyase</fullName>
    </submittedName>
</protein>
<name>A0A368DPG7_9PROT</name>
<evidence type="ECO:0000256" key="4">
    <source>
        <dbReference type="ARBA" id="ARBA00022842"/>
    </source>
</evidence>
<keyword evidence="4 6" id="KW-0460">Magnesium</keyword>
<dbReference type="InterPro" id="IPR040442">
    <property type="entry name" value="Pyrv_kinase-like_dom_sf"/>
</dbReference>
<organism evidence="8 9">
    <name type="scientific">PS1 clade bacterium</name>
    <dbReference type="NCBI Taxonomy" id="2175152"/>
    <lineage>
        <taxon>Bacteria</taxon>
        <taxon>Pseudomonadati</taxon>
        <taxon>Pseudomonadota</taxon>
        <taxon>Alphaproteobacteria</taxon>
        <taxon>PS1 clade</taxon>
    </lineage>
</organism>
<evidence type="ECO:0000313" key="9">
    <source>
        <dbReference type="Proteomes" id="UP000253570"/>
    </source>
</evidence>
<dbReference type="GO" id="GO:0016829">
    <property type="term" value="F:lyase activity"/>
    <property type="evidence" value="ECO:0007669"/>
    <property type="project" value="UniProtKB-KW"/>
</dbReference>
<dbReference type="Gene3D" id="3.20.20.60">
    <property type="entry name" value="Phosphoenolpyruvate-binding domains"/>
    <property type="match status" value="1"/>
</dbReference>
<reference evidence="8 9" key="1">
    <citation type="journal article" date="2018" name="Microbiome">
        <title>Fine metagenomic profile of the Mediterranean stratified and mixed water columns revealed by assembly and recruitment.</title>
        <authorList>
            <person name="Haro-Moreno J.M."/>
            <person name="Lopez-Perez M."/>
            <person name="De La Torre J.R."/>
            <person name="Picazo A."/>
            <person name="Camacho A."/>
            <person name="Rodriguez-Valera F."/>
        </authorList>
    </citation>
    <scope>NUCLEOTIDE SEQUENCE [LARGE SCALE GENOMIC DNA]</scope>
    <source>
        <strain evidence="8">MED-G57</strain>
    </source>
</reference>
<feature type="binding site" evidence="6">
    <location>
        <position position="155"/>
    </location>
    <ligand>
        <name>Mg(2+)</name>
        <dbReference type="ChEBI" id="CHEBI:18420"/>
    </ligand>
</feature>
<dbReference type="InterPro" id="IPR015813">
    <property type="entry name" value="Pyrv/PenolPyrv_kinase-like_dom"/>
</dbReference>
<accession>A0A368DPG7</accession>
<evidence type="ECO:0000259" key="7">
    <source>
        <dbReference type="Pfam" id="PF03328"/>
    </source>
</evidence>
<feature type="domain" description="HpcH/HpaI aldolase/citrate lyase" evidence="7">
    <location>
        <begin position="7"/>
        <end position="226"/>
    </location>
</feature>
<feature type="binding site" evidence="6">
    <location>
        <position position="127"/>
    </location>
    <ligand>
        <name>Mg(2+)</name>
        <dbReference type="ChEBI" id="CHEBI:18420"/>
    </ligand>
</feature>
<dbReference type="GO" id="GO:0000287">
    <property type="term" value="F:magnesium ion binding"/>
    <property type="evidence" value="ECO:0007669"/>
    <property type="project" value="TreeGrafter"/>
</dbReference>
<comment type="similarity">
    <text evidence="2">Belongs to the HpcH/HpaI aldolase family.</text>
</comment>
<sequence length="285" mass="32007">MNNKPLITLYTPGNKPDLIEKASRFEPDGIIIDFEDAVPLNMKSEVRNNISQNIIPNLNITTLVRVNSEKEFLEDDLRAVVNKNIYGIALPMAESVSQVKFVDQILTDQEKKVGLEINSIKLLLLIETALGVIKCYDICSAAERVESIVFGSAQDGDLQRDLRSDWSIEGFELNYSRSRSLVEARAAKLPYILDGAYGGINDLDGLKSECELSKRIGYDGRTLIHPSHIKIAREAYEPNPKEIELYSRMVIAFEEAVKNGQAAITFENKLVDYAMYKKAKAFLDL</sequence>
<dbReference type="Pfam" id="PF03328">
    <property type="entry name" value="HpcH_HpaI"/>
    <property type="match status" value="1"/>
</dbReference>
<evidence type="ECO:0000256" key="5">
    <source>
        <dbReference type="PIRSR" id="PIRSR015582-1"/>
    </source>
</evidence>
<feature type="binding site" evidence="5">
    <location>
        <position position="65"/>
    </location>
    <ligand>
        <name>substrate</name>
    </ligand>
</feature>
<feature type="binding site" evidence="5">
    <location>
        <position position="127"/>
    </location>
    <ligand>
        <name>substrate</name>
    </ligand>
</feature>
<dbReference type="InterPro" id="IPR005000">
    <property type="entry name" value="Aldolase/citrate-lyase_domain"/>
</dbReference>
<dbReference type="PIRSF" id="PIRSF015582">
    <property type="entry name" value="Cit_lyase_B"/>
    <property type="match status" value="1"/>
</dbReference>
<dbReference type="EMBL" id="QOQD01000006">
    <property type="protein sequence ID" value="RCL73544.1"/>
    <property type="molecule type" value="Genomic_DNA"/>
</dbReference>
<keyword evidence="3 6" id="KW-0479">Metal-binding</keyword>
<keyword evidence="8" id="KW-0456">Lyase</keyword>
<dbReference type="PANTHER" id="PTHR32308">
    <property type="entry name" value="LYASE BETA SUBUNIT, PUTATIVE (AFU_ORTHOLOGUE AFUA_4G13030)-RELATED"/>
    <property type="match status" value="1"/>
</dbReference>
<evidence type="ECO:0000313" key="8">
    <source>
        <dbReference type="EMBL" id="RCL73544.1"/>
    </source>
</evidence>
<comment type="cofactor">
    <cofactor evidence="1">
        <name>Mg(2+)</name>
        <dbReference type="ChEBI" id="CHEBI:18420"/>
    </cofactor>
</comment>
<evidence type="ECO:0000256" key="3">
    <source>
        <dbReference type="ARBA" id="ARBA00022723"/>
    </source>
</evidence>
<comment type="caution">
    <text evidence="8">The sequence shown here is derived from an EMBL/GenBank/DDBJ whole genome shotgun (WGS) entry which is preliminary data.</text>
</comment>
<dbReference type="SUPFAM" id="SSF51621">
    <property type="entry name" value="Phosphoenolpyruvate/pyruvate domain"/>
    <property type="match status" value="1"/>
</dbReference>
<dbReference type="Proteomes" id="UP000253570">
    <property type="component" value="Unassembled WGS sequence"/>
</dbReference>
<proteinExistence type="inferred from homology"/>
<evidence type="ECO:0000256" key="2">
    <source>
        <dbReference type="ARBA" id="ARBA00005568"/>
    </source>
</evidence>
<evidence type="ECO:0000256" key="6">
    <source>
        <dbReference type="PIRSR" id="PIRSR015582-2"/>
    </source>
</evidence>